<reference evidence="8 9" key="1">
    <citation type="submission" date="2007-08" db="EMBL/GenBank/DDBJ databases">
        <title>Draft genome sequence of Clostridium leptum (DSM 753).</title>
        <authorList>
            <person name="Sudarsanam P."/>
            <person name="Ley R."/>
            <person name="Guruge J."/>
            <person name="Turnbaugh P.J."/>
            <person name="Mahowald M."/>
            <person name="Liep D."/>
            <person name="Gordon J."/>
        </authorList>
    </citation>
    <scope>NUCLEOTIDE SEQUENCE [LARGE SCALE GENOMIC DNA]</scope>
    <source>
        <strain evidence="8 9">DSM 753</strain>
    </source>
</reference>
<accession>A7VYE7</accession>
<dbReference type="PIRSF" id="PIRSF006603">
    <property type="entry name" value="DinF"/>
    <property type="match status" value="1"/>
</dbReference>
<keyword evidence="5 7" id="KW-1133">Transmembrane helix</keyword>
<evidence type="ECO:0000256" key="5">
    <source>
        <dbReference type="ARBA" id="ARBA00022989"/>
    </source>
</evidence>
<dbReference type="NCBIfam" id="TIGR00797">
    <property type="entry name" value="matE"/>
    <property type="match status" value="1"/>
</dbReference>
<keyword evidence="3" id="KW-1003">Cell membrane</keyword>
<dbReference type="GO" id="GO:0042910">
    <property type="term" value="F:xenobiotic transmembrane transporter activity"/>
    <property type="evidence" value="ECO:0007669"/>
    <property type="project" value="InterPro"/>
</dbReference>
<feature type="transmembrane region" description="Helical" evidence="7">
    <location>
        <begin position="381"/>
        <end position="406"/>
    </location>
</feature>
<evidence type="ECO:0000256" key="3">
    <source>
        <dbReference type="ARBA" id="ARBA00022475"/>
    </source>
</evidence>
<feature type="transmembrane region" description="Helical" evidence="7">
    <location>
        <begin position="188"/>
        <end position="214"/>
    </location>
</feature>
<feature type="transmembrane region" description="Helical" evidence="7">
    <location>
        <begin position="161"/>
        <end position="181"/>
    </location>
</feature>
<feature type="transmembrane region" description="Helical" evidence="7">
    <location>
        <begin position="86"/>
        <end position="107"/>
    </location>
</feature>
<dbReference type="HOGENOM" id="CLU_012893_5_1_9"/>
<evidence type="ECO:0000256" key="6">
    <source>
        <dbReference type="ARBA" id="ARBA00023136"/>
    </source>
</evidence>
<evidence type="ECO:0000256" key="7">
    <source>
        <dbReference type="SAM" id="Phobius"/>
    </source>
</evidence>
<protein>
    <submittedName>
        <fullName evidence="8">MATE efflux family protein</fullName>
    </submittedName>
</protein>
<name>A7VYE7_9FIRM</name>
<evidence type="ECO:0000313" key="8">
    <source>
        <dbReference type="EMBL" id="EDO59575.1"/>
    </source>
</evidence>
<feature type="transmembrane region" description="Helical" evidence="7">
    <location>
        <begin position="6"/>
        <end position="30"/>
    </location>
</feature>
<dbReference type="InterPro" id="IPR047135">
    <property type="entry name" value="YsiQ"/>
</dbReference>
<evidence type="ECO:0000313" key="9">
    <source>
        <dbReference type="Proteomes" id="UP000003490"/>
    </source>
</evidence>
<dbReference type="PANTHER" id="PTHR42925">
    <property type="entry name" value="MULTIDRUG AND TOXIN EFFLUX PROTEIN MATE FAMILY"/>
    <property type="match status" value="1"/>
</dbReference>
<evidence type="ECO:0000256" key="2">
    <source>
        <dbReference type="ARBA" id="ARBA00022448"/>
    </source>
</evidence>
<feature type="transmembrane region" description="Helical" evidence="7">
    <location>
        <begin position="350"/>
        <end position="369"/>
    </location>
</feature>
<keyword evidence="2" id="KW-0813">Transport</keyword>
<keyword evidence="6 7" id="KW-0472">Membrane</keyword>
<sequence>MIISLIIGPLFAIVIITYYSERSAFAPVIFMKLETKNFYKTVGALVLPIALQNLINVAVTSADVVMLGRVGETVLSGSSLAGQVQFILTLFIFGLTSGAAVLTAQYWGKKDMRTIEKVMGIAFRFSIIVSVIFLLAVQIFPAQVMSIFTPEQPVIDEGVKYLRIVSFSYLTCAVTHVYLNVMRSVERVVIATVTYSVSLIVNIIINGILIFGLLGFPQMGIVGAAIGTLVARIVELLIVVVYAKTKSILNFKLRDLFVRDKLLFQDFIRYAIPVTLNELMWGTGCSVIAVVIGHMGQAAVAANSVAQVTRQLATVVSFGIAAAAAVLIGKAIGEDNYEEAQKYGTRFVKLSIVAGLAGALVVLIARPIVLQVMTLTPTAQGYLSTMMFIMAYFVVAQAYNTTMVVGIFRAGGDTRFGLVLDVVTMWGCSILFGAIAAFVFHWSVEWVYVLLLSDEIIKIPLTTWRYKTRVWLRNVTR</sequence>
<dbReference type="Proteomes" id="UP000003490">
    <property type="component" value="Unassembled WGS sequence"/>
</dbReference>
<comment type="subcellular location">
    <subcellularLocation>
        <location evidence="1">Cell membrane</location>
        <topology evidence="1">Multi-pass membrane protein</topology>
    </subcellularLocation>
</comment>
<gene>
    <name evidence="8" type="ORF">CLOLEP_03625</name>
</gene>
<evidence type="ECO:0000256" key="1">
    <source>
        <dbReference type="ARBA" id="ARBA00004651"/>
    </source>
</evidence>
<dbReference type="PANTHER" id="PTHR42925:SF2">
    <property type="entry name" value="NA+ DRIVEN MULTIDRUG EFFLUX PUMP"/>
    <property type="match status" value="1"/>
</dbReference>
<feature type="transmembrane region" description="Helical" evidence="7">
    <location>
        <begin position="279"/>
        <end position="300"/>
    </location>
</feature>
<dbReference type="EMBL" id="ABCB02000021">
    <property type="protein sequence ID" value="EDO59575.1"/>
    <property type="molecule type" value="Genomic_DNA"/>
</dbReference>
<evidence type="ECO:0000256" key="4">
    <source>
        <dbReference type="ARBA" id="ARBA00022692"/>
    </source>
</evidence>
<proteinExistence type="predicted"/>
<feature type="transmembrane region" description="Helical" evidence="7">
    <location>
        <begin position="418"/>
        <end position="440"/>
    </location>
</feature>
<dbReference type="GO" id="GO:0005886">
    <property type="term" value="C:plasma membrane"/>
    <property type="evidence" value="ECO:0007669"/>
    <property type="project" value="UniProtKB-SubCell"/>
</dbReference>
<dbReference type="InterPro" id="IPR002528">
    <property type="entry name" value="MATE_fam"/>
</dbReference>
<dbReference type="eggNOG" id="COG0534">
    <property type="taxonomic scope" value="Bacteria"/>
</dbReference>
<dbReference type="CDD" id="cd13134">
    <property type="entry name" value="MATE_like_8"/>
    <property type="match status" value="1"/>
</dbReference>
<feature type="transmembrane region" description="Helical" evidence="7">
    <location>
        <begin position="220"/>
        <end position="243"/>
    </location>
</feature>
<reference evidence="8 9" key="2">
    <citation type="submission" date="2007-08" db="EMBL/GenBank/DDBJ databases">
        <authorList>
            <person name="Fulton L."/>
            <person name="Clifton S."/>
            <person name="Fulton B."/>
            <person name="Xu J."/>
            <person name="Minx P."/>
            <person name="Pepin K.H."/>
            <person name="Johnson M."/>
            <person name="Thiruvilangam P."/>
            <person name="Bhonagiri V."/>
            <person name="Nash W.E."/>
            <person name="Wang C."/>
            <person name="Mardis E.R."/>
            <person name="Wilson R.K."/>
        </authorList>
    </citation>
    <scope>NUCLEOTIDE SEQUENCE [LARGE SCALE GENOMIC DNA]</scope>
    <source>
        <strain evidence="8 9">DSM 753</strain>
    </source>
</reference>
<dbReference type="Pfam" id="PF01554">
    <property type="entry name" value="MatE"/>
    <property type="match status" value="2"/>
</dbReference>
<feature type="transmembrane region" description="Helical" evidence="7">
    <location>
        <begin position="119"/>
        <end position="141"/>
    </location>
</feature>
<keyword evidence="4 7" id="KW-0812">Transmembrane</keyword>
<dbReference type="InterPro" id="IPR048279">
    <property type="entry name" value="MdtK-like"/>
</dbReference>
<feature type="transmembrane region" description="Helical" evidence="7">
    <location>
        <begin position="312"/>
        <end position="329"/>
    </location>
</feature>
<dbReference type="AlphaFoldDB" id="A7VYE7"/>
<organism evidence="8 9">
    <name type="scientific">[Clostridium] leptum DSM 753</name>
    <dbReference type="NCBI Taxonomy" id="428125"/>
    <lineage>
        <taxon>Bacteria</taxon>
        <taxon>Bacillati</taxon>
        <taxon>Bacillota</taxon>
        <taxon>Clostridia</taxon>
        <taxon>Eubacteriales</taxon>
        <taxon>Oscillospiraceae</taxon>
        <taxon>Oscillospiraceae incertae sedis</taxon>
    </lineage>
</organism>
<dbReference type="GO" id="GO:0015297">
    <property type="term" value="F:antiporter activity"/>
    <property type="evidence" value="ECO:0007669"/>
    <property type="project" value="InterPro"/>
</dbReference>
<comment type="caution">
    <text evidence="8">The sequence shown here is derived from an EMBL/GenBank/DDBJ whole genome shotgun (WGS) entry which is preliminary data.</text>
</comment>